<sequence length="147" mass="16889">MISSRAGCLGPLALVLLFASTEAISKNFVNSSMPEMRPTFVVNFDMATVICQHRSVVLRLTIKNDVFMKVLFSEDPSDLHLHEMSVLCDGKRDCYQNPAMHDESFPYCGKLLISSVYIIHYIFKKHRCIAVVELYEVQKLYIYIYII</sequence>
<dbReference type="WBParaSite" id="Hba_13806">
    <property type="protein sequence ID" value="Hba_13806"/>
    <property type="gene ID" value="Hba_13806"/>
</dbReference>
<evidence type="ECO:0000313" key="2">
    <source>
        <dbReference type="Proteomes" id="UP000095283"/>
    </source>
</evidence>
<dbReference type="AlphaFoldDB" id="A0A1I7X8I3"/>
<keyword evidence="1" id="KW-0732">Signal</keyword>
<reference evidence="3" key="1">
    <citation type="submission" date="2016-11" db="UniProtKB">
        <authorList>
            <consortium name="WormBaseParasite"/>
        </authorList>
    </citation>
    <scope>IDENTIFICATION</scope>
</reference>
<feature type="chain" id="PRO_5009311045" evidence="1">
    <location>
        <begin position="24"/>
        <end position="147"/>
    </location>
</feature>
<organism evidence="2 3">
    <name type="scientific">Heterorhabditis bacteriophora</name>
    <name type="common">Entomopathogenic nematode worm</name>
    <dbReference type="NCBI Taxonomy" id="37862"/>
    <lineage>
        <taxon>Eukaryota</taxon>
        <taxon>Metazoa</taxon>
        <taxon>Ecdysozoa</taxon>
        <taxon>Nematoda</taxon>
        <taxon>Chromadorea</taxon>
        <taxon>Rhabditida</taxon>
        <taxon>Rhabditina</taxon>
        <taxon>Rhabditomorpha</taxon>
        <taxon>Strongyloidea</taxon>
        <taxon>Heterorhabditidae</taxon>
        <taxon>Heterorhabditis</taxon>
    </lineage>
</organism>
<keyword evidence="2" id="KW-1185">Reference proteome</keyword>
<name>A0A1I7X8I3_HETBA</name>
<evidence type="ECO:0000256" key="1">
    <source>
        <dbReference type="SAM" id="SignalP"/>
    </source>
</evidence>
<dbReference type="Proteomes" id="UP000095283">
    <property type="component" value="Unplaced"/>
</dbReference>
<accession>A0A1I7X8I3</accession>
<proteinExistence type="predicted"/>
<evidence type="ECO:0000313" key="3">
    <source>
        <dbReference type="WBParaSite" id="Hba_13806"/>
    </source>
</evidence>
<feature type="signal peptide" evidence="1">
    <location>
        <begin position="1"/>
        <end position="23"/>
    </location>
</feature>
<protein>
    <submittedName>
        <fullName evidence="3">Secreted protein</fullName>
    </submittedName>
</protein>